<accession>A0A5B0M3U3</accession>
<proteinExistence type="predicted"/>
<name>A0A5B0M3U3_PUCGR</name>
<evidence type="ECO:0000313" key="3">
    <source>
        <dbReference type="Proteomes" id="UP000324748"/>
    </source>
</evidence>
<gene>
    <name evidence="1" type="ORF">PGT21_007309</name>
    <name evidence="2" type="ORF">PGTUg99_005746</name>
</gene>
<evidence type="ECO:0000313" key="1">
    <source>
        <dbReference type="EMBL" id="KAA1071435.1"/>
    </source>
</evidence>
<dbReference type="PANTHER" id="PTHR46564">
    <property type="entry name" value="TRANSPOSASE"/>
    <property type="match status" value="1"/>
</dbReference>
<protein>
    <submittedName>
        <fullName evidence="1">Uncharacterized protein</fullName>
    </submittedName>
</protein>
<dbReference type="AlphaFoldDB" id="A0A5B0M3U3"/>
<evidence type="ECO:0000313" key="4">
    <source>
        <dbReference type="Proteomes" id="UP000325313"/>
    </source>
</evidence>
<reference evidence="3 4" key="1">
    <citation type="submission" date="2019-05" db="EMBL/GenBank/DDBJ databases">
        <title>Emergence of the Ug99 lineage of the wheat stem rust pathogen through somatic hybridization.</title>
        <authorList>
            <person name="Li F."/>
            <person name="Upadhyaya N.M."/>
            <person name="Sperschneider J."/>
            <person name="Matny O."/>
            <person name="Nguyen-Phuc H."/>
            <person name="Mago R."/>
            <person name="Raley C."/>
            <person name="Miller M.E."/>
            <person name="Silverstein K.A.T."/>
            <person name="Henningsen E."/>
            <person name="Hirsch C.D."/>
            <person name="Visser B."/>
            <person name="Pretorius Z.A."/>
            <person name="Steffenson B.J."/>
            <person name="Schwessinger B."/>
            <person name="Dodds P.N."/>
            <person name="Figueroa M."/>
        </authorList>
    </citation>
    <scope>NUCLEOTIDE SEQUENCE [LARGE SCALE GENOMIC DNA]</scope>
    <source>
        <strain evidence="1">21-0</strain>
        <strain evidence="2 4">Ug99</strain>
    </source>
</reference>
<dbReference type="Proteomes" id="UP000324748">
    <property type="component" value="Unassembled WGS sequence"/>
</dbReference>
<dbReference type="OrthoDB" id="2516508at2759"/>
<keyword evidence="3" id="KW-1185">Reference proteome</keyword>
<organism evidence="1 3">
    <name type="scientific">Puccinia graminis f. sp. tritici</name>
    <dbReference type="NCBI Taxonomy" id="56615"/>
    <lineage>
        <taxon>Eukaryota</taxon>
        <taxon>Fungi</taxon>
        <taxon>Dikarya</taxon>
        <taxon>Basidiomycota</taxon>
        <taxon>Pucciniomycotina</taxon>
        <taxon>Pucciniomycetes</taxon>
        <taxon>Pucciniales</taxon>
        <taxon>Pucciniaceae</taxon>
        <taxon>Puccinia</taxon>
    </lineage>
</organism>
<evidence type="ECO:0000313" key="2">
    <source>
        <dbReference type="EMBL" id="KAA1123097.1"/>
    </source>
</evidence>
<dbReference type="EMBL" id="VSWC01000170">
    <property type="protein sequence ID" value="KAA1071435.1"/>
    <property type="molecule type" value="Genomic_DNA"/>
</dbReference>
<sequence length="84" mass="10067">MVFVQYDSQIKALVVRWLLARRSIADINDDLDFKIHRKTMNRWMSLYIRTRDVVRDPSTYEDRGRPLAICNEQAQHTAKFKKLL</sequence>
<dbReference type="Proteomes" id="UP000325313">
    <property type="component" value="Unassembled WGS sequence"/>
</dbReference>
<comment type="caution">
    <text evidence="1">The sequence shown here is derived from an EMBL/GenBank/DDBJ whole genome shotgun (WGS) entry which is preliminary data.</text>
</comment>
<dbReference type="PANTHER" id="PTHR46564:SF1">
    <property type="entry name" value="TRANSPOSASE"/>
    <property type="match status" value="1"/>
</dbReference>
<dbReference type="EMBL" id="VDEP01000211">
    <property type="protein sequence ID" value="KAA1123097.1"/>
    <property type="molecule type" value="Genomic_DNA"/>
</dbReference>